<evidence type="ECO:0000313" key="1">
    <source>
        <dbReference type="EMBL" id="KKN04739.1"/>
    </source>
</evidence>
<dbReference type="InterPro" id="IPR011604">
    <property type="entry name" value="PDDEXK-like_dom_sf"/>
</dbReference>
<proteinExistence type="predicted"/>
<sequence length="278" mass="32742">MIKEKLKNRFLEVWHPEKFNDKIDWHAHLIGVYHISAIGCNHQDLELTEHSGPCLRQTSWDYTDFIPHSQETEGNFEMGGDLHKAWMKIVKEWYPHADIERTVAKIFTRNGVSILIVGSEDVHMPLIFNLKIDTSRTKRKREIWDGKSASSYTLPKGRYDKNPTHFDQPKIYGGFEILYELNMDLNEISRVKIYYFDKHNKGTYIQRSKFNEEEAIEKVGDCIDRAFYLHECMLKGEVPVPEPMKWCKFCRYLDRCLEQGDVKIILTKRGKIKGLEVL</sequence>
<reference evidence="1" key="1">
    <citation type="journal article" date="2015" name="Nature">
        <title>Complex archaea that bridge the gap between prokaryotes and eukaryotes.</title>
        <authorList>
            <person name="Spang A."/>
            <person name="Saw J.H."/>
            <person name="Jorgensen S.L."/>
            <person name="Zaremba-Niedzwiedzka K."/>
            <person name="Martijn J."/>
            <person name="Lind A.E."/>
            <person name="van Eijk R."/>
            <person name="Schleper C."/>
            <person name="Guy L."/>
            <person name="Ettema T.J."/>
        </authorList>
    </citation>
    <scope>NUCLEOTIDE SEQUENCE</scope>
</reference>
<accession>A0A0F9MFR4</accession>
<comment type="caution">
    <text evidence="1">The sequence shown here is derived from an EMBL/GenBank/DDBJ whole genome shotgun (WGS) entry which is preliminary data.</text>
</comment>
<dbReference type="AlphaFoldDB" id="A0A0F9MFR4"/>
<dbReference type="Gene3D" id="3.90.320.10">
    <property type="match status" value="1"/>
</dbReference>
<protein>
    <recommendedName>
        <fullName evidence="2">PD-(D/E)XK endonuclease-like domain-containing protein</fullName>
    </recommendedName>
</protein>
<evidence type="ECO:0008006" key="2">
    <source>
        <dbReference type="Google" id="ProtNLM"/>
    </source>
</evidence>
<organism evidence="1">
    <name type="scientific">marine sediment metagenome</name>
    <dbReference type="NCBI Taxonomy" id="412755"/>
    <lineage>
        <taxon>unclassified sequences</taxon>
        <taxon>metagenomes</taxon>
        <taxon>ecological metagenomes</taxon>
    </lineage>
</organism>
<gene>
    <name evidence="1" type="ORF">LCGC14_1094480</name>
</gene>
<dbReference type="EMBL" id="LAZR01004882">
    <property type="protein sequence ID" value="KKN04739.1"/>
    <property type="molecule type" value="Genomic_DNA"/>
</dbReference>
<name>A0A0F9MFR4_9ZZZZ</name>